<reference evidence="8 9" key="1">
    <citation type="submission" date="2019-08" db="EMBL/GenBank/DDBJ databases">
        <title>100 year-old enigma solved: identification of Planctomyces bekefii, the type genus and species of the phylum Planctomycetes.</title>
        <authorList>
            <person name="Svetlana D.N."/>
            <person name="Overmann J."/>
        </authorList>
    </citation>
    <scope>NUCLEOTIDE SEQUENCE [LARGE SCALE GENOMIC DNA]</scope>
    <source>
        <strain evidence="8">Phe10_nw2017</strain>
    </source>
</reference>
<keyword evidence="9" id="KW-1185">Reference proteome</keyword>
<keyword evidence="1" id="KW-0813">Transport</keyword>
<evidence type="ECO:0000256" key="1">
    <source>
        <dbReference type="ARBA" id="ARBA00022448"/>
    </source>
</evidence>
<comment type="caution">
    <text evidence="8">The sequence shown here is derived from an EMBL/GenBank/DDBJ whole genome shotgun (WGS) entry which is preliminary data.</text>
</comment>
<dbReference type="EMBL" id="SRHE01000132">
    <property type="protein sequence ID" value="TWW09984.1"/>
    <property type="molecule type" value="Genomic_DNA"/>
</dbReference>
<keyword evidence="4" id="KW-0067">ATP-binding</keyword>
<evidence type="ECO:0000313" key="8">
    <source>
        <dbReference type="EMBL" id="TWW09984.1"/>
    </source>
</evidence>
<organism evidence="8 9">
    <name type="scientific">Planctomyces bekefii</name>
    <dbReference type="NCBI Taxonomy" id="1653850"/>
    <lineage>
        <taxon>Bacteria</taxon>
        <taxon>Pseudomonadati</taxon>
        <taxon>Planctomycetota</taxon>
        <taxon>Planctomycetia</taxon>
        <taxon>Planctomycetales</taxon>
        <taxon>Planctomycetaceae</taxon>
        <taxon>Planctomyces</taxon>
    </lineage>
</organism>
<proteinExistence type="predicted"/>
<dbReference type="Pfam" id="PF00005">
    <property type="entry name" value="ABC_tran"/>
    <property type="match status" value="1"/>
</dbReference>
<dbReference type="GO" id="GO:0016887">
    <property type="term" value="F:ATP hydrolysis activity"/>
    <property type="evidence" value="ECO:0007669"/>
    <property type="project" value="InterPro"/>
</dbReference>
<evidence type="ECO:0000256" key="5">
    <source>
        <dbReference type="ARBA" id="ARBA00022967"/>
    </source>
</evidence>
<dbReference type="GO" id="GO:0005524">
    <property type="term" value="F:ATP binding"/>
    <property type="evidence" value="ECO:0007669"/>
    <property type="project" value="UniProtKB-KW"/>
</dbReference>
<feature type="domain" description="ABC transporter" evidence="7">
    <location>
        <begin position="17"/>
        <end position="89"/>
    </location>
</feature>
<evidence type="ECO:0000256" key="6">
    <source>
        <dbReference type="ARBA" id="ARBA00023136"/>
    </source>
</evidence>
<dbReference type="GO" id="GO:0017004">
    <property type="term" value="P:cytochrome complex assembly"/>
    <property type="evidence" value="ECO:0007669"/>
    <property type="project" value="UniProtKB-KW"/>
</dbReference>
<dbReference type="InterPro" id="IPR003439">
    <property type="entry name" value="ABC_transporter-like_ATP-bd"/>
</dbReference>
<keyword evidence="5" id="KW-1278">Translocase</keyword>
<gene>
    <name evidence="8" type="ORF">E3A20_08890</name>
</gene>
<protein>
    <recommendedName>
        <fullName evidence="7">ABC transporter domain-containing protein</fullName>
    </recommendedName>
</protein>
<dbReference type="Gene3D" id="3.40.50.300">
    <property type="entry name" value="P-loop containing nucleotide triphosphate hydrolases"/>
    <property type="match status" value="1"/>
</dbReference>
<evidence type="ECO:0000313" key="9">
    <source>
        <dbReference type="Proteomes" id="UP000321083"/>
    </source>
</evidence>
<name>A0A5C6MAH7_9PLAN</name>
<dbReference type="SUPFAM" id="SSF52540">
    <property type="entry name" value="P-loop containing nucleoside triphosphate hydrolases"/>
    <property type="match status" value="1"/>
</dbReference>
<dbReference type="GO" id="GO:0022857">
    <property type="term" value="F:transmembrane transporter activity"/>
    <property type="evidence" value="ECO:0007669"/>
    <property type="project" value="InterPro"/>
</dbReference>
<reference evidence="8 9" key="2">
    <citation type="submission" date="2019-08" db="EMBL/GenBank/DDBJ databases">
        <authorList>
            <person name="Henke P."/>
        </authorList>
    </citation>
    <scope>NUCLEOTIDE SEQUENCE [LARGE SCALE GENOMIC DNA]</scope>
    <source>
        <strain evidence="8">Phe10_nw2017</strain>
    </source>
</reference>
<dbReference type="InterPro" id="IPR005895">
    <property type="entry name" value="ABC_transptr_haem_export_CcmA"/>
</dbReference>
<dbReference type="AlphaFoldDB" id="A0A5C6MAH7"/>
<sequence length="140" mass="15937">MHLEYLPAEANGLYLKMDAMQNLSYWDALRGHDDNIERIRKALARWNLDHPLLRDRFPVEKFSTGMKRRLALARLDLANASGWLLDEPVYGLDAEAIVAFREQLSEHLKRGGLALIISHDLKAIEGLPCRSFQLSGGKLK</sequence>
<evidence type="ECO:0000259" key="7">
    <source>
        <dbReference type="Pfam" id="PF00005"/>
    </source>
</evidence>
<dbReference type="PANTHER" id="PTHR43499">
    <property type="entry name" value="ABC TRANSPORTER I FAMILY MEMBER 1"/>
    <property type="match status" value="1"/>
</dbReference>
<dbReference type="Proteomes" id="UP000321083">
    <property type="component" value="Unassembled WGS sequence"/>
</dbReference>
<evidence type="ECO:0000256" key="3">
    <source>
        <dbReference type="ARBA" id="ARBA00022748"/>
    </source>
</evidence>
<keyword evidence="6" id="KW-0472">Membrane</keyword>
<evidence type="ECO:0000256" key="2">
    <source>
        <dbReference type="ARBA" id="ARBA00022741"/>
    </source>
</evidence>
<keyword evidence="2" id="KW-0547">Nucleotide-binding</keyword>
<accession>A0A5C6MAH7</accession>
<dbReference type="InterPro" id="IPR027417">
    <property type="entry name" value="P-loop_NTPase"/>
</dbReference>
<dbReference type="PANTHER" id="PTHR43499:SF1">
    <property type="entry name" value="ABC TRANSPORTER I FAMILY MEMBER 1"/>
    <property type="match status" value="1"/>
</dbReference>
<keyword evidence="3" id="KW-0201">Cytochrome c-type biogenesis</keyword>
<evidence type="ECO:0000256" key="4">
    <source>
        <dbReference type="ARBA" id="ARBA00022840"/>
    </source>
</evidence>